<feature type="transmembrane region" description="Helical" evidence="2">
    <location>
        <begin position="320"/>
        <end position="343"/>
    </location>
</feature>
<feature type="transmembrane region" description="Helical" evidence="2">
    <location>
        <begin position="421"/>
        <end position="443"/>
    </location>
</feature>
<protein>
    <recommendedName>
        <fullName evidence="4">Transmembrane protein</fullName>
    </recommendedName>
</protein>
<dbReference type="AlphaFoldDB" id="A0A0G4HM46"/>
<gene>
    <name evidence="3" type="ORF">Cvel_28989</name>
</gene>
<dbReference type="PhylomeDB" id="A0A0G4HM46"/>
<feature type="transmembrane region" description="Helical" evidence="2">
    <location>
        <begin position="463"/>
        <end position="486"/>
    </location>
</feature>
<organism evidence="3">
    <name type="scientific">Chromera velia CCMP2878</name>
    <dbReference type="NCBI Taxonomy" id="1169474"/>
    <lineage>
        <taxon>Eukaryota</taxon>
        <taxon>Sar</taxon>
        <taxon>Alveolata</taxon>
        <taxon>Colpodellida</taxon>
        <taxon>Chromeraceae</taxon>
        <taxon>Chromera</taxon>
    </lineage>
</organism>
<reference evidence="3" key="1">
    <citation type="submission" date="2014-11" db="EMBL/GenBank/DDBJ databases">
        <authorList>
            <person name="Otto D Thomas"/>
            <person name="Naeem Raeece"/>
        </authorList>
    </citation>
    <scope>NUCLEOTIDE SEQUENCE</scope>
</reference>
<dbReference type="VEuPathDB" id="CryptoDB:Cvel_28989"/>
<feature type="compositionally biased region" description="Polar residues" evidence="1">
    <location>
        <begin position="65"/>
        <end position="75"/>
    </location>
</feature>
<sequence>MSESSRSVGTLHEALEASSTRPHPTRAPQLISTLQNDFSTRSIAEDSPGALQSGFPPSRTEKQSDMCTSGPTGVFSQRELHLLTREEPLPEGGTHAQALLPQFEDAHTQGPTAAVAVRFEKEFSGLDPCSMQGDSLNDAGSEADVPPLSMKGDALESPVAAEEEGRATTCEARKSHNCGLFLLPKNLKSDDRGPAEWYGEDEHRWSFRNYFYNRGPQRFITSILVALLAASGIALPVRRAIMIDDVLSAVVLKTDISRENIKIGLLLFYGLIPLSGGIAVMGMGWSPRTATFTWFFRPSILIVCMDPIQRLLTPVEGRILIYFTAVLAALFFTFTVICIQFPGATWGNHFMHLCRCAICLCDWASDVALGLLTIDEGKATGGSRGDFKFVAGVLMVVLTVLIDVPLFLYNLEHNLVRKKKLSRVFAILLCLSLFTELAVLGLASAVSPVIDTHRETSEEELAFLITSTVFTCFGAVDKVLLLFVGFDLSGYLEARLAPHVTKSVRNITTRAVEVARQMSRHARAYRTDSDLRVSK</sequence>
<keyword evidence="2" id="KW-0812">Transmembrane</keyword>
<keyword evidence="2" id="KW-0472">Membrane</keyword>
<feature type="region of interest" description="Disordered" evidence="1">
    <location>
        <begin position="1"/>
        <end position="77"/>
    </location>
</feature>
<evidence type="ECO:0008006" key="4">
    <source>
        <dbReference type="Google" id="ProtNLM"/>
    </source>
</evidence>
<evidence type="ECO:0000313" key="3">
    <source>
        <dbReference type="EMBL" id="CEM45217.1"/>
    </source>
</evidence>
<feature type="transmembrane region" description="Helical" evidence="2">
    <location>
        <begin position="389"/>
        <end position="409"/>
    </location>
</feature>
<keyword evidence="2" id="KW-1133">Transmembrane helix</keyword>
<evidence type="ECO:0000256" key="1">
    <source>
        <dbReference type="SAM" id="MobiDB-lite"/>
    </source>
</evidence>
<proteinExistence type="predicted"/>
<feature type="transmembrane region" description="Helical" evidence="2">
    <location>
        <begin position="219"/>
        <end position="237"/>
    </location>
</feature>
<feature type="transmembrane region" description="Helical" evidence="2">
    <location>
        <begin position="263"/>
        <end position="285"/>
    </location>
</feature>
<evidence type="ECO:0000256" key="2">
    <source>
        <dbReference type="SAM" id="Phobius"/>
    </source>
</evidence>
<feature type="region of interest" description="Disordered" evidence="1">
    <location>
        <begin position="133"/>
        <end position="163"/>
    </location>
</feature>
<accession>A0A0G4HM46</accession>
<feature type="transmembrane region" description="Helical" evidence="2">
    <location>
        <begin position="291"/>
        <end position="308"/>
    </location>
</feature>
<dbReference type="EMBL" id="CDMZ01003134">
    <property type="protein sequence ID" value="CEM45217.1"/>
    <property type="molecule type" value="Genomic_DNA"/>
</dbReference>
<feature type="compositionally biased region" description="Polar residues" evidence="1">
    <location>
        <begin position="30"/>
        <end position="42"/>
    </location>
</feature>
<name>A0A0G4HM46_9ALVE</name>